<sequence>MTSKNTNLAAIAEAKAKLAEELRALEAQEVELLSQQSSEAFEQITSLLKHFAEQFNARQKAEIAGYVVAGAKARKPATGSRQQVAPKYWLPHTGETWSGRGRPPRAFSAWEGTAAYHEWKKNHPDEKFPKFPG</sequence>
<protein>
    <submittedName>
        <fullName evidence="4">Histone-like nucleoid-structuring protein</fullName>
    </submittedName>
</protein>
<evidence type="ECO:0000259" key="3">
    <source>
        <dbReference type="SMART" id="SM00528"/>
    </source>
</evidence>
<evidence type="ECO:0000313" key="5">
    <source>
        <dbReference type="Proteomes" id="UP000005870"/>
    </source>
</evidence>
<dbReference type="Gene3D" id="3.30.160.510">
    <property type="entry name" value="Histone-like nucleoid-structuring protein H-NS"/>
    <property type="match status" value="1"/>
</dbReference>
<dbReference type="EMBL" id="CP003093">
    <property type="protein sequence ID" value="AER55605.1"/>
    <property type="molecule type" value="Genomic_DNA"/>
</dbReference>
<name>G7UPR5_PSEUP</name>
<proteinExistence type="predicted"/>
<feature type="coiled-coil region" evidence="1">
    <location>
        <begin position="8"/>
        <end position="35"/>
    </location>
</feature>
<keyword evidence="5" id="KW-1185">Reference proteome</keyword>
<dbReference type="HOGENOM" id="CLU_121474_0_0_6"/>
<organism evidence="4 5">
    <name type="scientific">Pseudoxanthomonas spadix (strain BD-a59)</name>
    <dbReference type="NCBI Taxonomy" id="1045855"/>
    <lineage>
        <taxon>Bacteria</taxon>
        <taxon>Pseudomonadati</taxon>
        <taxon>Pseudomonadota</taxon>
        <taxon>Gammaproteobacteria</taxon>
        <taxon>Lysobacterales</taxon>
        <taxon>Lysobacteraceae</taxon>
        <taxon>Pseudoxanthomonas</taxon>
    </lineage>
</organism>
<evidence type="ECO:0000256" key="2">
    <source>
        <dbReference type="SAM" id="MobiDB-lite"/>
    </source>
</evidence>
<evidence type="ECO:0000313" key="4">
    <source>
        <dbReference type="EMBL" id="AER55605.1"/>
    </source>
</evidence>
<dbReference type="SUPFAM" id="SSF81273">
    <property type="entry name" value="H-NS histone-like proteins"/>
    <property type="match status" value="1"/>
</dbReference>
<dbReference type="OrthoDB" id="6088948at2"/>
<dbReference type="SMART" id="SM00528">
    <property type="entry name" value="HNS"/>
    <property type="match status" value="1"/>
</dbReference>
<dbReference type="GO" id="GO:0003677">
    <property type="term" value="F:DNA binding"/>
    <property type="evidence" value="ECO:0007669"/>
    <property type="project" value="InterPro"/>
</dbReference>
<reference evidence="4 5" key="1">
    <citation type="journal article" date="2012" name="J. Bacteriol.">
        <title>Complete Genome Sequence of the BTEX-Degrading Bacterium Pseudoxanthomonas spadix BD-a59.</title>
        <authorList>
            <person name="Lee S.H."/>
            <person name="Jin H.M."/>
            <person name="Lee H.J."/>
            <person name="Kim J.M."/>
            <person name="Jeon C.O."/>
        </authorList>
    </citation>
    <scope>NUCLEOTIDE SEQUENCE [LARGE SCALE GENOMIC DNA]</scope>
    <source>
        <strain evidence="4 5">BD-a59</strain>
    </source>
</reference>
<dbReference type="Proteomes" id="UP000005870">
    <property type="component" value="Chromosome"/>
</dbReference>
<keyword evidence="1" id="KW-0175">Coiled coil</keyword>
<dbReference type="AlphaFoldDB" id="G7UPR5"/>
<dbReference type="InterPro" id="IPR027444">
    <property type="entry name" value="H-NS_C_dom"/>
</dbReference>
<feature type="domain" description="DNA-binding protein H-NS-like C-terminal" evidence="3">
    <location>
        <begin position="78"/>
        <end position="121"/>
    </location>
</feature>
<dbReference type="KEGG" id="psd:DSC_04760"/>
<feature type="region of interest" description="Disordered" evidence="2">
    <location>
        <begin position="75"/>
        <end position="104"/>
    </location>
</feature>
<accession>G7UPR5</accession>
<evidence type="ECO:0000256" key="1">
    <source>
        <dbReference type="SAM" id="Coils"/>
    </source>
</evidence>
<dbReference type="eggNOG" id="COG2916">
    <property type="taxonomic scope" value="Bacteria"/>
</dbReference>
<dbReference type="RefSeq" id="WP_014159782.1">
    <property type="nucleotide sequence ID" value="NC_016147.2"/>
</dbReference>
<dbReference type="Pfam" id="PF00816">
    <property type="entry name" value="Histone_HNS"/>
    <property type="match status" value="1"/>
</dbReference>
<gene>
    <name evidence="4" type="ordered locus">DSC_04760</name>
</gene>